<evidence type="ECO:0000256" key="4">
    <source>
        <dbReference type="SAM" id="SignalP"/>
    </source>
</evidence>
<dbReference type="EMBL" id="VUYU01000008">
    <property type="protein sequence ID" value="NHZ34756.1"/>
    <property type="molecule type" value="Genomic_DNA"/>
</dbReference>
<dbReference type="InterPro" id="IPR051012">
    <property type="entry name" value="CellSynth/LPSAsmb/PSIAsmb"/>
</dbReference>
<keyword evidence="2 3" id="KW-0802">TPR repeat</keyword>
<proteinExistence type="predicted"/>
<feature type="repeat" description="TPR" evidence="3">
    <location>
        <begin position="203"/>
        <end position="236"/>
    </location>
</feature>
<keyword evidence="4" id="KW-0732">Signal</keyword>
<dbReference type="SMART" id="SM00028">
    <property type="entry name" value="TPR"/>
    <property type="match status" value="15"/>
</dbReference>
<dbReference type="PROSITE" id="PS50005">
    <property type="entry name" value="TPR"/>
    <property type="match status" value="4"/>
</dbReference>
<feature type="repeat" description="TPR" evidence="3">
    <location>
        <begin position="71"/>
        <end position="104"/>
    </location>
</feature>
<dbReference type="InterPro" id="IPR011990">
    <property type="entry name" value="TPR-like_helical_dom_sf"/>
</dbReference>
<accession>A0ABX0LQV9</accession>
<keyword evidence="1" id="KW-0677">Repeat</keyword>
<feature type="signal peptide" evidence="4">
    <location>
        <begin position="1"/>
        <end position="32"/>
    </location>
</feature>
<reference evidence="5 6" key="1">
    <citation type="submission" date="2019-09" db="EMBL/GenBank/DDBJ databases">
        <title>Taxonomy of Antarctic Massilia spp.: description of Massilia rubra sp. nov., Massilia aquatica sp. nov., Massilia mucilaginosa sp. nov., Massilia frigida sp. nov. isolated from streams, lakes and regoliths.</title>
        <authorList>
            <person name="Holochova P."/>
            <person name="Sedlacek I."/>
            <person name="Kralova S."/>
            <person name="Maslanova I."/>
            <person name="Busse H.-J."/>
            <person name="Stankova E."/>
            <person name="Vrbovska V."/>
            <person name="Kovarovic V."/>
            <person name="Bartak M."/>
            <person name="Svec P."/>
            <person name="Pantucek R."/>
        </authorList>
    </citation>
    <scope>NUCLEOTIDE SEQUENCE [LARGE SCALE GENOMIC DNA]</scope>
    <source>
        <strain evidence="5 6">CCM 8692</strain>
    </source>
</reference>
<dbReference type="Pfam" id="PF13432">
    <property type="entry name" value="TPR_16"/>
    <property type="match status" value="3"/>
</dbReference>
<dbReference type="Pfam" id="PF14559">
    <property type="entry name" value="TPR_19"/>
    <property type="match status" value="4"/>
</dbReference>
<organism evidence="5 6">
    <name type="scientific">Massilia rubra</name>
    <dbReference type="NCBI Taxonomy" id="2607910"/>
    <lineage>
        <taxon>Bacteria</taxon>
        <taxon>Pseudomonadati</taxon>
        <taxon>Pseudomonadota</taxon>
        <taxon>Betaproteobacteria</taxon>
        <taxon>Burkholderiales</taxon>
        <taxon>Oxalobacteraceae</taxon>
        <taxon>Telluria group</taxon>
        <taxon>Massilia</taxon>
    </lineage>
</organism>
<dbReference type="PROSITE" id="PS51257">
    <property type="entry name" value="PROKAR_LIPOPROTEIN"/>
    <property type="match status" value="1"/>
</dbReference>
<gene>
    <name evidence="5" type="primary">prsT</name>
    <name evidence="5" type="ORF">F0185_14365</name>
</gene>
<feature type="repeat" description="TPR" evidence="3">
    <location>
        <begin position="475"/>
        <end position="508"/>
    </location>
</feature>
<dbReference type="Gene3D" id="1.25.40.10">
    <property type="entry name" value="Tetratricopeptide repeat domain"/>
    <property type="match status" value="4"/>
</dbReference>
<dbReference type="PANTHER" id="PTHR45586">
    <property type="entry name" value="TPR REPEAT-CONTAINING PROTEIN PA4667"/>
    <property type="match status" value="1"/>
</dbReference>
<name>A0ABX0LQV9_9BURK</name>
<feature type="repeat" description="TPR" evidence="3">
    <location>
        <begin position="373"/>
        <end position="406"/>
    </location>
</feature>
<protein>
    <submittedName>
        <fullName evidence="5">PEP-CTERM system TPR-repeat protein PrsT</fullName>
    </submittedName>
</protein>
<evidence type="ECO:0000256" key="1">
    <source>
        <dbReference type="ARBA" id="ARBA00022737"/>
    </source>
</evidence>
<dbReference type="InterPro" id="IPR014266">
    <property type="entry name" value="PEP-CTERM_TPR_PrsT"/>
</dbReference>
<dbReference type="NCBIfam" id="TIGR02917">
    <property type="entry name" value="PEP_TPR_lipo"/>
    <property type="match status" value="1"/>
</dbReference>
<dbReference type="Proteomes" id="UP000785613">
    <property type="component" value="Unassembled WGS sequence"/>
</dbReference>
<dbReference type="InterPro" id="IPR019734">
    <property type="entry name" value="TPR_rpt"/>
</dbReference>
<comment type="caution">
    <text evidence="5">The sequence shown here is derived from an EMBL/GenBank/DDBJ whole genome shotgun (WGS) entry which is preliminary data.</text>
</comment>
<evidence type="ECO:0000256" key="2">
    <source>
        <dbReference type="ARBA" id="ARBA00022803"/>
    </source>
</evidence>
<evidence type="ECO:0000313" key="5">
    <source>
        <dbReference type="EMBL" id="NHZ34756.1"/>
    </source>
</evidence>
<keyword evidence="6" id="KW-1185">Reference proteome</keyword>
<sequence>MSVTRSVTRSKAHAGAAVVSALLLLGAVSACGKTETSASLVADARQFIAKGDSKAAVIQLKNALVKNPSDADARLTLGLVYLDIGDAVSAEKELRKAIELGAPKDKAVPALAKVLMMQQQFQKVLDETASATADADMLALRAEASAGLGHADQAKDLYAQALAAKPGHVGALIGAARQALARKDLEEANRLADQVVASNPSDATAWMFKGDLLRAQAKGKEALAAYDQVIKLKPEHRSAHLERAFVEIAEGKFDAAKADLEAARKISPNALMVSYAQALLDFTQGKHAAAKETLQKILRVAPEHMPSVLMAGAVEHALGSMPQAEQHLRKYLAAMPEHRYARKLMVSTLLKMGQTTEALAQLTPMLESGKDDVQMLALAGEAYMQARDYAKATAYFEQASALAPDAAGLRTSLALGKLATGDDARAISELEQSTKLDAKSPKAAVLLVMTELRLKRYDKALAAAKALEATQPTDPMVHNLKGGVYLGMNDMVNARASFDKALSLKPDYFPAAANLAQLALREKKPDLAKQQLVNFLTKDKKNVEAYYALTKLALAQGRNDEANQWLEKASSENPDAIGPARTLGAHYLSIGQKDKALTLARKFQVANPKNLDLLDLLGQAQLANGDLPGALDTYGKLAGVAPKSAMAHFRLATVHAQMKNLNATAGDLKKALALQPDFVDAQVAQAELAANAGKLDDALAIARQIQKQRPKEALGFQLEGNLSLAQGKPAQAVASFDKAFALTPSSANLIKLHAAMRQSGKGKEADARLAKAASEHPNDVALALYVAENDLAGKRYKAAIGGLEAVLKQAPENAAALNNLAWAYQQEKDPRALKTAEKAFALAGNSAAVTDTLGWMLVEQGDAKRGLSLLQKAVALAPEAADIRFHLAAGLAKTGDKAGAKRELEKVMASKNFAQMEEAKALAKEL</sequence>
<feature type="chain" id="PRO_5045617729" evidence="4">
    <location>
        <begin position="33"/>
        <end position="926"/>
    </location>
</feature>
<evidence type="ECO:0000256" key="3">
    <source>
        <dbReference type="PROSITE-ProRule" id="PRU00339"/>
    </source>
</evidence>
<dbReference type="PANTHER" id="PTHR45586:SF1">
    <property type="entry name" value="LIPOPOLYSACCHARIDE ASSEMBLY PROTEIN B"/>
    <property type="match status" value="1"/>
</dbReference>
<dbReference type="SUPFAM" id="SSF48452">
    <property type="entry name" value="TPR-like"/>
    <property type="match status" value="4"/>
</dbReference>
<evidence type="ECO:0000313" key="6">
    <source>
        <dbReference type="Proteomes" id="UP000785613"/>
    </source>
</evidence>